<gene>
    <name evidence="3" type="ORF">BU23DRAFT_557657</name>
</gene>
<feature type="compositionally biased region" description="Low complexity" evidence="1">
    <location>
        <begin position="216"/>
        <end position="238"/>
    </location>
</feature>
<organism evidence="3 4">
    <name type="scientific">Bimuria novae-zelandiae CBS 107.79</name>
    <dbReference type="NCBI Taxonomy" id="1447943"/>
    <lineage>
        <taxon>Eukaryota</taxon>
        <taxon>Fungi</taxon>
        <taxon>Dikarya</taxon>
        <taxon>Ascomycota</taxon>
        <taxon>Pezizomycotina</taxon>
        <taxon>Dothideomycetes</taxon>
        <taxon>Pleosporomycetidae</taxon>
        <taxon>Pleosporales</taxon>
        <taxon>Massarineae</taxon>
        <taxon>Didymosphaeriaceae</taxon>
        <taxon>Bimuria</taxon>
    </lineage>
</organism>
<proteinExistence type="predicted"/>
<keyword evidence="4" id="KW-1185">Reference proteome</keyword>
<evidence type="ECO:0008006" key="5">
    <source>
        <dbReference type="Google" id="ProtNLM"/>
    </source>
</evidence>
<dbReference type="OrthoDB" id="4770059at2759"/>
<evidence type="ECO:0000313" key="4">
    <source>
        <dbReference type="Proteomes" id="UP000800036"/>
    </source>
</evidence>
<protein>
    <recommendedName>
        <fullName evidence="5">LPXTG-domain-containing protein</fullName>
    </recommendedName>
</protein>
<keyword evidence="2" id="KW-1133">Transmembrane helix</keyword>
<accession>A0A6A5UZV5</accession>
<feature type="region of interest" description="Disordered" evidence="1">
    <location>
        <begin position="200"/>
        <end position="238"/>
    </location>
</feature>
<dbReference type="Proteomes" id="UP000800036">
    <property type="component" value="Unassembled WGS sequence"/>
</dbReference>
<keyword evidence="2" id="KW-0812">Transmembrane</keyword>
<feature type="region of interest" description="Disordered" evidence="1">
    <location>
        <begin position="300"/>
        <end position="329"/>
    </location>
</feature>
<evidence type="ECO:0000313" key="3">
    <source>
        <dbReference type="EMBL" id="KAF1969479.1"/>
    </source>
</evidence>
<feature type="transmembrane region" description="Helical" evidence="2">
    <location>
        <begin position="248"/>
        <end position="269"/>
    </location>
</feature>
<feature type="compositionally biased region" description="Basic and acidic residues" evidence="1">
    <location>
        <begin position="317"/>
        <end position="329"/>
    </location>
</feature>
<evidence type="ECO:0000256" key="1">
    <source>
        <dbReference type="SAM" id="MobiDB-lite"/>
    </source>
</evidence>
<sequence length="329" mass="34803">MSNEDATATAPTTSMITEPASIREYNRGPITKYYEPPSSCAATMSFDGNMYYGWGDAGILDTACYPMGTLKKEEIEPASTWDLYYYSPAVCPGGWDTITKFTSGVGGVDTLTSIALGPGTSAALCCPSDYVYHTFGHVCTSMITQGQSLNYVIPSTDIGGTLHIGNVTTSIYPSASHAFANGVIVMWQSTDVPLLRAATINPNPSTTAPSGPPTALPSASNPTPTAPTNTSSPAPTASAQGLTTAAKIGIGVSIPLALLLGLAFGWFLFRRRRPPPAYVESSGNRLEKYAHVVPVHEAYSEPAEIGGNDNRGGKGSVRMEQEHQRHELQ</sequence>
<keyword evidence="2" id="KW-0472">Membrane</keyword>
<name>A0A6A5UZV5_9PLEO</name>
<reference evidence="3" key="1">
    <citation type="journal article" date="2020" name="Stud. Mycol.">
        <title>101 Dothideomycetes genomes: a test case for predicting lifestyles and emergence of pathogens.</title>
        <authorList>
            <person name="Haridas S."/>
            <person name="Albert R."/>
            <person name="Binder M."/>
            <person name="Bloem J."/>
            <person name="Labutti K."/>
            <person name="Salamov A."/>
            <person name="Andreopoulos B."/>
            <person name="Baker S."/>
            <person name="Barry K."/>
            <person name="Bills G."/>
            <person name="Bluhm B."/>
            <person name="Cannon C."/>
            <person name="Castanera R."/>
            <person name="Culley D."/>
            <person name="Daum C."/>
            <person name="Ezra D."/>
            <person name="Gonzalez J."/>
            <person name="Henrissat B."/>
            <person name="Kuo A."/>
            <person name="Liang C."/>
            <person name="Lipzen A."/>
            <person name="Lutzoni F."/>
            <person name="Magnuson J."/>
            <person name="Mondo S."/>
            <person name="Nolan M."/>
            <person name="Ohm R."/>
            <person name="Pangilinan J."/>
            <person name="Park H.-J."/>
            <person name="Ramirez L."/>
            <person name="Alfaro M."/>
            <person name="Sun H."/>
            <person name="Tritt A."/>
            <person name="Yoshinaga Y."/>
            <person name="Zwiers L.-H."/>
            <person name="Turgeon B."/>
            <person name="Goodwin S."/>
            <person name="Spatafora J."/>
            <person name="Crous P."/>
            <person name="Grigoriev I."/>
        </authorList>
    </citation>
    <scope>NUCLEOTIDE SEQUENCE</scope>
    <source>
        <strain evidence="3">CBS 107.79</strain>
    </source>
</reference>
<evidence type="ECO:0000256" key="2">
    <source>
        <dbReference type="SAM" id="Phobius"/>
    </source>
</evidence>
<dbReference type="AlphaFoldDB" id="A0A6A5UZV5"/>
<dbReference type="EMBL" id="ML976709">
    <property type="protein sequence ID" value="KAF1969479.1"/>
    <property type="molecule type" value="Genomic_DNA"/>
</dbReference>